<dbReference type="InterPro" id="IPR019670">
    <property type="entry name" value="DUF2523"/>
</dbReference>
<name>A0A2U3BBJ8_9VIBR</name>
<keyword evidence="1" id="KW-0472">Membrane</keyword>
<dbReference type="Pfam" id="PF10734">
    <property type="entry name" value="DUF2523"/>
    <property type="match status" value="1"/>
</dbReference>
<comment type="caution">
    <text evidence="2">The sequence shown here is derived from an EMBL/GenBank/DDBJ whole genome shotgun (WGS) entry which is preliminary data.</text>
</comment>
<protein>
    <recommendedName>
        <fullName evidence="4">DUF2523 domain-containing protein</fullName>
    </recommendedName>
</protein>
<gene>
    <name evidence="2" type="ORF">DI392_08170</name>
</gene>
<proteinExistence type="predicted"/>
<accession>A0A2U3BBJ8</accession>
<dbReference type="AlphaFoldDB" id="A0A2U3BBJ8"/>
<feature type="transmembrane region" description="Helical" evidence="1">
    <location>
        <begin position="75"/>
        <end position="93"/>
    </location>
</feature>
<sequence>MPLFIAFLGAVIVPLIPALVRGIVSYAAVAVGFSLVAYTGISAGIDMIVGYVQANFDGLGRDVSYVVALSGFDKAINAVITCLVFSLTLKGLMSATGYRPRWRTPS</sequence>
<organism evidence="2 3">
    <name type="scientific">Vibrio albus</name>
    <dbReference type="NCBI Taxonomy" id="2200953"/>
    <lineage>
        <taxon>Bacteria</taxon>
        <taxon>Pseudomonadati</taxon>
        <taxon>Pseudomonadota</taxon>
        <taxon>Gammaproteobacteria</taxon>
        <taxon>Vibrionales</taxon>
        <taxon>Vibrionaceae</taxon>
        <taxon>Vibrio</taxon>
    </lineage>
</organism>
<evidence type="ECO:0000256" key="1">
    <source>
        <dbReference type="SAM" id="Phobius"/>
    </source>
</evidence>
<keyword evidence="3" id="KW-1185">Reference proteome</keyword>
<evidence type="ECO:0000313" key="2">
    <source>
        <dbReference type="EMBL" id="PWI34153.1"/>
    </source>
</evidence>
<dbReference type="Proteomes" id="UP000245362">
    <property type="component" value="Unassembled WGS sequence"/>
</dbReference>
<keyword evidence="1" id="KW-0812">Transmembrane</keyword>
<dbReference type="OrthoDB" id="5876689at2"/>
<evidence type="ECO:0000313" key="3">
    <source>
        <dbReference type="Proteomes" id="UP000245362"/>
    </source>
</evidence>
<keyword evidence="1" id="KW-1133">Transmembrane helix</keyword>
<evidence type="ECO:0008006" key="4">
    <source>
        <dbReference type="Google" id="ProtNLM"/>
    </source>
</evidence>
<reference evidence="2 3" key="1">
    <citation type="submission" date="2018-05" db="EMBL/GenBank/DDBJ databases">
        <title>Vibrio limimaris sp. nov., isolated from marine sediment.</title>
        <authorList>
            <person name="Li C.-M."/>
        </authorList>
    </citation>
    <scope>NUCLEOTIDE SEQUENCE [LARGE SCALE GENOMIC DNA]</scope>
    <source>
        <strain evidence="2 3">E4404</strain>
    </source>
</reference>
<dbReference type="RefSeq" id="WP_109319405.1">
    <property type="nucleotide sequence ID" value="NZ_QFWT01000003.1"/>
</dbReference>
<dbReference type="EMBL" id="QFWT01000003">
    <property type="protein sequence ID" value="PWI34153.1"/>
    <property type="molecule type" value="Genomic_DNA"/>
</dbReference>